<keyword evidence="1" id="KW-0808">Transferase</keyword>
<accession>A0A3N1UV08</accession>
<evidence type="ECO:0000256" key="4">
    <source>
        <dbReference type="ARBA" id="ARBA00022840"/>
    </source>
</evidence>
<dbReference type="PANTHER" id="PTHR43289:SF6">
    <property type="entry name" value="SERINE_THREONINE-PROTEIN KINASE NEKL-3"/>
    <property type="match status" value="1"/>
</dbReference>
<proteinExistence type="predicted"/>
<dbReference type="SUPFAM" id="SSF56112">
    <property type="entry name" value="Protein kinase-like (PK-like)"/>
    <property type="match status" value="1"/>
</dbReference>
<gene>
    <name evidence="7" type="ORF">EDC27_2227</name>
</gene>
<dbReference type="Proteomes" id="UP000276223">
    <property type="component" value="Unassembled WGS sequence"/>
</dbReference>
<evidence type="ECO:0000256" key="1">
    <source>
        <dbReference type="ARBA" id="ARBA00022679"/>
    </source>
</evidence>
<keyword evidence="4 5" id="KW-0067">ATP-binding</keyword>
<dbReference type="EMBL" id="RJVA01000013">
    <property type="protein sequence ID" value="ROQ90956.1"/>
    <property type="molecule type" value="Genomic_DNA"/>
</dbReference>
<evidence type="ECO:0000256" key="5">
    <source>
        <dbReference type="PROSITE-ProRule" id="PRU10141"/>
    </source>
</evidence>
<dbReference type="Gene3D" id="1.10.510.10">
    <property type="entry name" value="Transferase(Phosphotransferase) domain 1"/>
    <property type="match status" value="1"/>
</dbReference>
<dbReference type="Gene3D" id="3.30.200.20">
    <property type="entry name" value="Phosphorylase Kinase, domain 1"/>
    <property type="match status" value="1"/>
</dbReference>
<dbReference type="InterPro" id="IPR011460">
    <property type="entry name" value="Lcl_C"/>
</dbReference>
<keyword evidence="2 5" id="KW-0547">Nucleotide-binding</keyword>
<dbReference type="CDD" id="cd14014">
    <property type="entry name" value="STKc_PknB_like"/>
    <property type="match status" value="1"/>
</dbReference>
<keyword evidence="3 7" id="KW-0418">Kinase</keyword>
<reference evidence="7 8" key="1">
    <citation type="submission" date="2018-11" db="EMBL/GenBank/DDBJ databases">
        <title>Genomic Encyclopedia of Type Strains, Phase IV (KMG-IV): sequencing the most valuable type-strain genomes for metagenomic binning, comparative biology and taxonomic classification.</title>
        <authorList>
            <person name="Goeker M."/>
        </authorList>
    </citation>
    <scope>NUCLEOTIDE SEQUENCE [LARGE SCALE GENOMIC DNA]</scope>
    <source>
        <strain evidence="7 8">DSM 22027</strain>
    </source>
</reference>
<evidence type="ECO:0000259" key="6">
    <source>
        <dbReference type="PROSITE" id="PS50011"/>
    </source>
</evidence>
<name>A0A3N1UV08_9BACT</name>
<dbReference type="Pfam" id="PF07603">
    <property type="entry name" value="Lcl_C"/>
    <property type="match status" value="1"/>
</dbReference>
<protein>
    <submittedName>
        <fullName evidence="7">Serine/threonine-protein kinase</fullName>
    </submittedName>
</protein>
<dbReference type="OrthoDB" id="9779541at2"/>
<feature type="binding site" evidence="5">
    <location>
        <position position="42"/>
    </location>
    <ligand>
        <name>ATP</name>
        <dbReference type="ChEBI" id="CHEBI:30616"/>
    </ligand>
</feature>
<dbReference type="PROSITE" id="PS00107">
    <property type="entry name" value="PROTEIN_KINASE_ATP"/>
    <property type="match status" value="1"/>
</dbReference>
<evidence type="ECO:0000313" key="7">
    <source>
        <dbReference type="EMBL" id="ROQ90956.1"/>
    </source>
</evidence>
<comment type="caution">
    <text evidence="7">The sequence shown here is derived from an EMBL/GenBank/DDBJ whole genome shotgun (WGS) entry which is preliminary data.</text>
</comment>
<dbReference type="GO" id="GO:0004674">
    <property type="term" value="F:protein serine/threonine kinase activity"/>
    <property type="evidence" value="ECO:0007669"/>
    <property type="project" value="TreeGrafter"/>
</dbReference>
<organism evidence="7 8">
    <name type="scientific">Desulfosoma caldarium</name>
    <dbReference type="NCBI Taxonomy" id="610254"/>
    <lineage>
        <taxon>Bacteria</taxon>
        <taxon>Pseudomonadati</taxon>
        <taxon>Thermodesulfobacteriota</taxon>
        <taxon>Syntrophobacteria</taxon>
        <taxon>Syntrophobacterales</taxon>
        <taxon>Syntrophobacteraceae</taxon>
        <taxon>Desulfosoma</taxon>
    </lineage>
</organism>
<dbReference type="InterPro" id="IPR000719">
    <property type="entry name" value="Prot_kinase_dom"/>
</dbReference>
<dbReference type="Pfam" id="PF00069">
    <property type="entry name" value="Pkinase"/>
    <property type="match status" value="1"/>
</dbReference>
<dbReference type="PROSITE" id="PS00108">
    <property type="entry name" value="PROTEIN_KINASE_ST"/>
    <property type="match status" value="1"/>
</dbReference>
<keyword evidence="8" id="KW-1185">Reference proteome</keyword>
<dbReference type="InterPro" id="IPR017441">
    <property type="entry name" value="Protein_kinase_ATP_BS"/>
</dbReference>
<dbReference type="PROSITE" id="PS50011">
    <property type="entry name" value="PROTEIN_KINASE_DOM"/>
    <property type="match status" value="1"/>
</dbReference>
<evidence type="ECO:0000256" key="3">
    <source>
        <dbReference type="ARBA" id="ARBA00022777"/>
    </source>
</evidence>
<sequence length="454" mass="52183">MHEGHAVRWIGRYQILGLLGRGGMGRVYRVWDPDASSLLALKILDPHPHLVTLLGEDQARRLFLMETSVMERLRHPHLACVLDRGVHDGRPYFVMEYHCHSLADHIGEEAVLERPTRPLPPREAFRLVEEMLSGLGAMHRSGLVHRDLKPANVLLADEGTVKLIDFGLSKIPGVVFPKPRQLIVGTPYYAAPEQERDPDDATPASDLYSAAAVFFRLLTGLLPSKTSVAALPHPFDGAPWKAFFGKACAADPARRYRTTRGMMQALRSLRRTFDAALDQACRLWHDEPPQVADRLRCRREPVKVRRRDAQEFFELDALWRPRRETINSWVVYPECLYDGTTGLWWQRDGSKDRLSWPEARRYVEDLCRESFGGRRDWRLPTVSELTTILKRPRYPDTFCLEPVFSRRVQRFWSTDRCSYRSAWYASSELGYVGVKDFSCRMYGRAVAGPQERPI</sequence>
<dbReference type="AlphaFoldDB" id="A0A3N1UV08"/>
<dbReference type="SMART" id="SM00220">
    <property type="entry name" value="S_TKc"/>
    <property type="match status" value="1"/>
</dbReference>
<dbReference type="PANTHER" id="PTHR43289">
    <property type="entry name" value="MITOGEN-ACTIVATED PROTEIN KINASE KINASE KINASE 20-RELATED"/>
    <property type="match status" value="1"/>
</dbReference>
<evidence type="ECO:0000313" key="8">
    <source>
        <dbReference type="Proteomes" id="UP000276223"/>
    </source>
</evidence>
<dbReference type="InterPro" id="IPR008271">
    <property type="entry name" value="Ser/Thr_kinase_AS"/>
</dbReference>
<evidence type="ECO:0000256" key="2">
    <source>
        <dbReference type="ARBA" id="ARBA00022741"/>
    </source>
</evidence>
<dbReference type="InterPro" id="IPR011009">
    <property type="entry name" value="Kinase-like_dom_sf"/>
</dbReference>
<dbReference type="GO" id="GO:0005524">
    <property type="term" value="F:ATP binding"/>
    <property type="evidence" value="ECO:0007669"/>
    <property type="project" value="UniProtKB-UniRule"/>
</dbReference>
<feature type="domain" description="Protein kinase" evidence="6">
    <location>
        <begin position="13"/>
        <end position="330"/>
    </location>
</feature>